<feature type="compositionally biased region" description="Polar residues" evidence="1">
    <location>
        <begin position="77"/>
        <end position="90"/>
    </location>
</feature>
<evidence type="ECO:0000256" key="1">
    <source>
        <dbReference type="SAM" id="MobiDB-lite"/>
    </source>
</evidence>
<reference evidence="3" key="1">
    <citation type="journal article" date="2014" name="Nat. Genet.">
        <title>A reference genome for common bean and genome-wide analysis of dual domestications.</title>
        <authorList>
            <person name="Schmutz J."/>
            <person name="McClean P.E."/>
            <person name="Mamidi S."/>
            <person name="Wu G.A."/>
            <person name="Cannon S.B."/>
            <person name="Grimwood J."/>
            <person name="Jenkins J."/>
            <person name="Shu S."/>
            <person name="Song Q."/>
            <person name="Chavarro C."/>
            <person name="Torres-Torres M."/>
            <person name="Geffroy V."/>
            <person name="Moghaddam S.M."/>
            <person name="Gao D."/>
            <person name="Abernathy B."/>
            <person name="Barry K."/>
            <person name="Blair M."/>
            <person name="Brick M.A."/>
            <person name="Chovatia M."/>
            <person name="Gepts P."/>
            <person name="Goodstein D.M."/>
            <person name="Gonzales M."/>
            <person name="Hellsten U."/>
            <person name="Hyten D.L."/>
            <person name="Jia G."/>
            <person name="Kelly J.D."/>
            <person name="Kudrna D."/>
            <person name="Lee R."/>
            <person name="Richard M.M."/>
            <person name="Miklas P.N."/>
            <person name="Osorno J.M."/>
            <person name="Rodrigues J."/>
            <person name="Thareau V."/>
            <person name="Urrea C.A."/>
            <person name="Wang M."/>
            <person name="Yu Y."/>
            <person name="Zhang M."/>
            <person name="Wing R.A."/>
            <person name="Cregan P.B."/>
            <person name="Rokhsar D.S."/>
            <person name="Jackson S.A."/>
        </authorList>
    </citation>
    <scope>NUCLEOTIDE SEQUENCE [LARGE SCALE GENOMIC DNA]</scope>
    <source>
        <strain evidence="3">cv. G19833</strain>
    </source>
</reference>
<accession>V7CED4</accession>
<keyword evidence="3" id="KW-1185">Reference proteome</keyword>
<feature type="region of interest" description="Disordered" evidence="1">
    <location>
        <begin position="38"/>
        <end position="90"/>
    </location>
</feature>
<sequence>MVRSYLTQPCGAFFLSSPQPNAEGFFSAQIFRSRSMEPRDLPRHLSPPRSTDPELLPEDLTRSTSDSSAVTLEDTSKNFSSHSAPAPHLSTTWTDQQHSLYIRSLEASFVKELHRSMHLRCRSIKNSTDEACQCRILQNSHNMLKQTLALQDACQKRINLERISPLFESTADSHVLTGSQFELTSVDRGLSLGNPMTCKHGLLCDKEIHARGSSTFTDRSPRSLKKQCIGRSFHLELACSTTEVTDQNFKDEEAKSSCVPLVKRLKKATADGSSSEKVEWNLYSLSDKNPK</sequence>
<evidence type="ECO:0000313" key="2">
    <source>
        <dbReference type="EMBL" id="ESW28504.1"/>
    </source>
</evidence>
<dbReference type="OMA" id="LPAKGHN"/>
<dbReference type="Proteomes" id="UP000000226">
    <property type="component" value="Chromosome 3"/>
</dbReference>
<dbReference type="InterPro" id="IPR044678">
    <property type="entry name" value="COR27/28"/>
</dbReference>
<evidence type="ECO:0000313" key="3">
    <source>
        <dbReference type="Proteomes" id="UP000000226"/>
    </source>
</evidence>
<dbReference type="PANTHER" id="PTHR33676">
    <property type="entry name" value="COLD REGULATED PROTEIN 27"/>
    <property type="match status" value="1"/>
</dbReference>
<protein>
    <submittedName>
        <fullName evidence="2">Uncharacterized protein</fullName>
    </submittedName>
</protein>
<dbReference type="GO" id="GO:0042752">
    <property type="term" value="P:regulation of circadian rhythm"/>
    <property type="evidence" value="ECO:0007669"/>
    <property type="project" value="InterPro"/>
</dbReference>
<dbReference type="STRING" id="3885.V7CED4"/>
<organism evidence="2 3">
    <name type="scientific">Phaseolus vulgaris</name>
    <name type="common">Kidney bean</name>
    <name type="synonym">French bean</name>
    <dbReference type="NCBI Taxonomy" id="3885"/>
    <lineage>
        <taxon>Eukaryota</taxon>
        <taxon>Viridiplantae</taxon>
        <taxon>Streptophyta</taxon>
        <taxon>Embryophyta</taxon>
        <taxon>Tracheophyta</taxon>
        <taxon>Spermatophyta</taxon>
        <taxon>Magnoliopsida</taxon>
        <taxon>eudicotyledons</taxon>
        <taxon>Gunneridae</taxon>
        <taxon>Pentapetalae</taxon>
        <taxon>rosids</taxon>
        <taxon>fabids</taxon>
        <taxon>Fabales</taxon>
        <taxon>Fabaceae</taxon>
        <taxon>Papilionoideae</taxon>
        <taxon>50 kb inversion clade</taxon>
        <taxon>NPAAA clade</taxon>
        <taxon>indigoferoid/millettioid clade</taxon>
        <taxon>Phaseoleae</taxon>
        <taxon>Phaseolus</taxon>
    </lineage>
</organism>
<dbReference type="eggNOG" id="ENOG502S3UU">
    <property type="taxonomic scope" value="Eukaryota"/>
</dbReference>
<dbReference type="PANTHER" id="PTHR33676:SF17">
    <property type="entry name" value="COLD-REGULATED PROTEIN 28"/>
    <property type="match status" value="1"/>
</dbReference>
<proteinExistence type="predicted"/>
<gene>
    <name evidence="2" type="ORF">PHAVU_003G291900g</name>
</gene>
<dbReference type="OrthoDB" id="1104553at2759"/>
<dbReference type="GO" id="GO:0009409">
    <property type="term" value="P:response to cold"/>
    <property type="evidence" value="ECO:0007669"/>
    <property type="project" value="InterPro"/>
</dbReference>
<dbReference type="Gramene" id="ESW28504">
    <property type="protein sequence ID" value="ESW28504"/>
    <property type="gene ID" value="PHAVU_003G291900g"/>
</dbReference>
<dbReference type="AlphaFoldDB" id="V7CED4"/>
<name>V7CED4_PHAVU</name>
<dbReference type="EMBL" id="CM002290">
    <property type="protein sequence ID" value="ESW28504.1"/>
    <property type="molecule type" value="Genomic_DNA"/>
</dbReference>